<protein>
    <submittedName>
        <fullName evidence="2">SIS domain-containing protein</fullName>
        <ecNumber evidence="2">3.5.-.-</ecNumber>
    </submittedName>
</protein>
<gene>
    <name evidence="2" type="ORF">AB7878_14960</name>
</gene>
<keyword evidence="3" id="KW-1185">Reference proteome</keyword>
<name>A0ABV4ATL9_9GAMM</name>
<dbReference type="PROSITE" id="PS51464">
    <property type="entry name" value="SIS"/>
    <property type="match status" value="2"/>
</dbReference>
<dbReference type="EMBL" id="JBGBPY010000001">
    <property type="protein sequence ID" value="MEY2183722.1"/>
    <property type="molecule type" value="Genomic_DNA"/>
</dbReference>
<accession>A0ABV4ATL9</accession>
<evidence type="ECO:0000313" key="2">
    <source>
        <dbReference type="EMBL" id="MEY2183722.1"/>
    </source>
</evidence>
<feature type="domain" description="SIS" evidence="1">
    <location>
        <begin position="228"/>
        <end position="377"/>
    </location>
</feature>
<organism evidence="2 3">
    <name type="scientific">Rhodanobacter humi</name>
    <dbReference type="NCBI Taxonomy" id="1888173"/>
    <lineage>
        <taxon>Bacteria</taxon>
        <taxon>Pseudomonadati</taxon>
        <taxon>Pseudomonadota</taxon>
        <taxon>Gammaproteobacteria</taxon>
        <taxon>Lysobacterales</taxon>
        <taxon>Rhodanobacteraceae</taxon>
        <taxon>Rhodanobacter</taxon>
    </lineage>
</organism>
<dbReference type="InterPro" id="IPR001347">
    <property type="entry name" value="SIS_dom"/>
</dbReference>
<keyword evidence="2" id="KW-0378">Hydrolase</keyword>
<sequence length="404" mass="42482">MSILGNKTKAFDSLAALAAAAPAAQRELGYADTLREILQQPTTWQATAALLREPSVQAQLQAALTPRPAQIVLTGSGSSIYASECIAPDLQQALGVPVQAIAAGTLLTHWRRALPPGGGLLISIARSGDSPESAGVVDQLLAHAPDWRHLAITCNANGKLATQYRNEPRYFSLVLDERTNDRSLVMTSSFTNLVLAGSGLGGRADTAGVQRLAGCVQHVFEQQSDALAAIAYRNFDQAVYLGSGGALGAAREAALKMLEMSAGRVRTMAETFLGLRHGPMSSLDERTLVVAFLSPDPAVRAYEYDLLRELGRKRLGLARVLVGEGIADDVIGAQDVAVDLAGLAASDDALPLLADVAVGQVLAFFRCLALGGKPDAPAQGVLTRVVESFALHAAGTTQREERKA</sequence>
<evidence type="ECO:0000259" key="1">
    <source>
        <dbReference type="PROSITE" id="PS51464"/>
    </source>
</evidence>
<evidence type="ECO:0000313" key="3">
    <source>
        <dbReference type="Proteomes" id="UP001562159"/>
    </source>
</evidence>
<dbReference type="EC" id="3.5.-.-" evidence="2"/>
<feature type="domain" description="SIS" evidence="1">
    <location>
        <begin position="56"/>
        <end position="214"/>
    </location>
</feature>
<dbReference type="GO" id="GO:0016787">
    <property type="term" value="F:hydrolase activity"/>
    <property type="evidence" value="ECO:0007669"/>
    <property type="project" value="UniProtKB-KW"/>
</dbReference>
<dbReference type="SUPFAM" id="SSF53697">
    <property type="entry name" value="SIS domain"/>
    <property type="match status" value="1"/>
</dbReference>
<proteinExistence type="predicted"/>
<dbReference type="Proteomes" id="UP001562159">
    <property type="component" value="Unassembled WGS sequence"/>
</dbReference>
<dbReference type="Gene3D" id="3.40.50.10490">
    <property type="entry name" value="Glucose-6-phosphate isomerase like protein, domain 1"/>
    <property type="match status" value="2"/>
</dbReference>
<reference evidence="2 3" key="1">
    <citation type="submission" date="2024-07" db="EMBL/GenBank/DDBJ databases">
        <title>Molecular mechanisms and environmental adaptations of flagellar loss and biofilm growth of Rhodanobacter under environmental stress.</title>
        <authorList>
            <person name="Chen M."/>
        </authorList>
    </citation>
    <scope>NUCLEOTIDE SEQUENCE [LARGE SCALE GENOMIC DNA]</scope>
    <source>
        <strain evidence="2 3">RS22</strain>
    </source>
</reference>
<comment type="caution">
    <text evidence="2">The sequence shown here is derived from an EMBL/GenBank/DDBJ whole genome shotgun (WGS) entry which is preliminary data.</text>
</comment>
<dbReference type="InterPro" id="IPR046348">
    <property type="entry name" value="SIS_dom_sf"/>
</dbReference>